<protein>
    <submittedName>
        <fullName evidence="1">Uncharacterized protein</fullName>
    </submittedName>
</protein>
<gene>
    <name evidence="1" type="ORF">K788_0000788</name>
</gene>
<dbReference type="KEGG" id="bcai:K788_0000788"/>
<dbReference type="Proteomes" id="UP000019146">
    <property type="component" value="Chromosome 2"/>
</dbReference>
<dbReference type="EMBL" id="CP012747">
    <property type="protein sequence ID" value="ALL68101.1"/>
    <property type="molecule type" value="Genomic_DNA"/>
</dbReference>
<proteinExistence type="predicted"/>
<name>A0A0N7JV34_9BURK</name>
<organism evidence="1 2">
    <name type="scientific">Paraburkholderia caribensis MBA4</name>
    <dbReference type="NCBI Taxonomy" id="1323664"/>
    <lineage>
        <taxon>Bacteria</taxon>
        <taxon>Pseudomonadati</taxon>
        <taxon>Pseudomonadota</taxon>
        <taxon>Betaproteobacteria</taxon>
        <taxon>Burkholderiales</taxon>
        <taxon>Burkholderiaceae</taxon>
        <taxon>Paraburkholderia</taxon>
    </lineage>
</organism>
<dbReference type="AlphaFoldDB" id="A0A0N7JV34"/>
<evidence type="ECO:0000313" key="2">
    <source>
        <dbReference type="Proteomes" id="UP000019146"/>
    </source>
</evidence>
<accession>A0A0N7JV34</accession>
<reference evidence="1 2" key="1">
    <citation type="journal article" date="2014" name="Genome Announc.">
        <title>Draft Genome Sequence of the Haloacid-Degrading Burkholderia caribensis Strain MBA4.</title>
        <authorList>
            <person name="Pan Y."/>
            <person name="Kong K.F."/>
            <person name="Tsang J.S."/>
        </authorList>
    </citation>
    <scope>NUCLEOTIDE SEQUENCE [LARGE SCALE GENOMIC DNA]</scope>
    <source>
        <strain evidence="1 2">MBA4</strain>
    </source>
</reference>
<sequence length="79" mass="8765">MIAMSCVRPRASFEARGFFYSAPARIHHPNRPDDETVTRTVSPDDTFASSIASDLALRQGNFSAALHNRNTFLILVEKA</sequence>
<evidence type="ECO:0000313" key="1">
    <source>
        <dbReference type="EMBL" id="ALL68101.1"/>
    </source>
</evidence>